<keyword evidence="1" id="KW-0418">Kinase</keyword>
<organism evidence="1 2">
    <name type="scientific">Caligus rogercresseyi</name>
    <name type="common">Sea louse</name>
    <dbReference type="NCBI Taxonomy" id="217165"/>
    <lineage>
        <taxon>Eukaryota</taxon>
        <taxon>Metazoa</taxon>
        <taxon>Ecdysozoa</taxon>
        <taxon>Arthropoda</taxon>
        <taxon>Crustacea</taxon>
        <taxon>Multicrustacea</taxon>
        <taxon>Hexanauplia</taxon>
        <taxon>Copepoda</taxon>
        <taxon>Siphonostomatoida</taxon>
        <taxon>Caligidae</taxon>
        <taxon>Caligus</taxon>
    </lineage>
</organism>
<reference evidence="2" key="1">
    <citation type="submission" date="2021-01" db="EMBL/GenBank/DDBJ databases">
        <title>Caligus Genome Assembly.</title>
        <authorList>
            <person name="Gallardo-Escarate C."/>
        </authorList>
    </citation>
    <scope>NUCLEOTIDE SEQUENCE [LARGE SCALE GENOMIC DNA]</scope>
</reference>
<evidence type="ECO:0000313" key="1">
    <source>
        <dbReference type="EMBL" id="QQP36294.1"/>
    </source>
</evidence>
<gene>
    <name evidence="1" type="ORF">FKW44_021347</name>
</gene>
<name>A0A7T8JVR2_CALRO</name>
<sequence length="91" mass="10493">MDSFFEKLRFGNEPKTALRQKNFKVGSARFSLHQAVFDSLTEGVDLEALISCQRMRPSRLAGQPCCDFYNKMEVRDEEAEVKIYNINSILI</sequence>
<protein>
    <submittedName>
        <fullName evidence="1">Mps one binder kinase activator-like 2A</fullName>
    </submittedName>
</protein>
<accession>A0A7T8JVR2</accession>
<evidence type="ECO:0000313" key="2">
    <source>
        <dbReference type="Proteomes" id="UP000595437"/>
    </source>
</evidence>
<proteinExistence type="predicted"/>
<dbReference type="GO" id="GO:0016301">
    <property type="term" value="F:kinase activity"/>
    <property type="evidence" value="ECO:0007669"/>
    <property type="project" value="UniProtKB-KW"/>
</dbReference>
<keyword evidence="2" id="KW-1185">Reference proteome</keyword>
<dbReference type="OrthoDB" id="8170117at2759"/>
<dbReference type="AlphaFoldDB" id="A0A7T8JVR2"/>
<keyword evidence="1" id="KW-0808">Transferase</keyword>
<dbReference type="EMBL" id="CP045904">
    <property type="protein sequence ID" value="QQP36294.1"/>
    <property type="molecule type" value="Genomic_DNA"/>
</dbReference>
<dbReference type="Proteomes" id="UP000595437">
    <property type="component" value="Chromosome 15"/>
</dbReference>